<reference evidence="1" key="1">
    <citation type="submission" date="2015-12" db="EMBL/GenBank/DDBJ databases">
        <title>Gene expression during late stages of embryo sac development: a critical building block for successful pollen-pistil interactions.</title>
        <authorList>
            <person name="Liu Y."/>
            <person name="Joly V."/>
            <person name="Sabar M."/>
            <person name="Matton D.P."/>
        </authorList>
    </citation>
    <scope>NUCLEOTIDE SEQUENCE</scope>
</reference>
<accession>A0A0V0HF34</accession>
<organism evidence="1">
    <name type="scientific">Solanum chacoense</name>
    <name type="common">Chaco potato</name>
    <dbReference type="NCBI Taxonomy" id="4108"/>
    <lineage>
        <taxon>Eukaryota</taxon>
        <taxon>Viridiplantae</taxon>
        <taxon>Streptophyta</taxon>
        <taxon>Embryophyta</taxon>
        <taxon>Tracheophyta</taxon>
        <taxon>Spermatophyta</taxon>
        <taxon>Magnoliopsida</taxon>
        <taxon>eudicotyledons</taxon>
        <taxon>Gunneridae</taxon>
        <taxon>Pentapetalae</taxon>
        <taxon>asterids</taxon>
        <taxon>lamiids</taxon>
        <taxon>Solanales</taxon>
        <taxon>Solanaceae</taxon>
        <taxon>Solanoideae</taxon>
        <taxon>Solaneae</taxon>
        <taxon>Solanum</taxon>
    </lineage>
</organism>
<dbReference type="AlphaFoldDB" id="A0A0V0HF34"/>
<evidence type="ECO:0000313" key="1">
    <source>
        <dbReference type="EMBL" id="JAP19007.1"/>
    </source>
</evidence>
<protein>
    <submittedName>
        <fullName evidence="1">Putative ovule protein</fullName>
    </submittedName>
</protein>
<dbReference type="EMBL" id="GEDG01020575">
    <property type="protein sequence ID" value="JAP19007.1"/>
    <property type="molecule type" value="Transcribed_RNA"/>
</dbReference>
<proteinExistence type="predicted"/>
<name>A0A0V0HF34_SOLCH</name>
<sequence length="78" mass="8932">MVMYPHVCSSFLQSKNYLQIGDQKSNSTTTNLVAICNYPYKAQQLNKMDISSHQTAWPYSSNSIRLNIRQSAMMNLLL</sequence>